<evidence type="ECO:0000256" key="2">
    <source>
        <dbReference type="ARBA" id="ARBA00022448"/>
    </source>
</evidence>
<keyword evidence="6" id="KW-0851">Voltage-gated channel</keyword>
<keyword evidence="2" id="KW-0813">Transport</keyword>
<evidence type="ECO:0000256" key="8">
    <source>
        <dbReference type="ARBA" id="ARBA00022989"/>
    </source>
</evidence>
<dbReference type="PANTHER" id="PTHR11537">
    <property type="entry name" value="VOLTAGE-GATED POTASSIUM CHANNEL"/>
    <property type="match status" value="1"/>
</dbReference>
<evidence type="ECO:0000256" key="7">
    <source>
        <dbReference type="ARBA" id="ARBA00022958"/>
    </source>
</evidence>
<comment type="subcellular location">
    <subcellularLocation>
        <location evidence="1">Membrane</location>
        <topology evidence="1">Multi-pass membrane protein</topology>
    </subcellularLocation>
</comment>
<accession>A0A286TUK1</accession>
<organism evidence="14 15">
    <name type="scientific">Candidatus Scalindua japonica</name>
    <dbReference type="NCBI Taxonomy" id="1284222"/>
    <lineage>
        <taxon>Bacteria</taxon>
        <taxon>Pseudomonadati</taxon>
        <taxon>Planctomycetota</taxon>
        <taxon>Candidatus Brocadiia</taxon>
        <taxon>Candidatus Brocadiales</taxon>
        <taxon>Candidatus Scalinduaceae</taxon>
        <taxon>Candidatus Scalindua</taxon>
    </lineage>
</organism>
<dbReference type="Gene3D" id="1.10.287.70">
    <property type="match status" value="1"/>
</dbReference>
<proteinExistence type="predicted"/>
<evidence type="ECO:0000256" key="3">
    <source>
        <dbReference type="ARBA" id="ARBA00022538"/>
    </source>
</evidence>
<sequence>MSITQKETIKRSVEQESDNNWRDVLYDVIFKADTVPGKSFDVALIVIIALSVITVIINTVDTIDQKYGHFLHMAELVFTVIFTIEYILRLICCRRPVAYAKSFFGVVDLFSILPTYISVFLPSSHVLAVVRIIRVLRIFRVLKLVKYVGESELLIDALRSSRRKITVFLFSVITIVIIFGSVMYIVETPENGFTNIPQSIYWAVVTLTTVGYGDMTPQTHIGKVLSMVIMVMGYGIIAVPTGIVTAEMTKAMRHHNKVSSNVCEGCGYRWHDDDAHYCKHCGNSL</sequence>
<dbReference type="InterPro" id="IPR005821">
    <property type="entry name" value="Ion_trans_dom"/>
</dbReference>
<dbReference type="GO" id="GO:0005249">
    <property type="term" value="F:voltage-gated potassium channel activity"/>
    <property type="evidence" value="ECO:0007669"/>
    <property type="project" value="InterPro"/>
</dbReference>
<comment type="caution">
    <text evidence="14">The sequence shown here is derived from an EMBL/GenBank/DDBJ whole genome shotgun (WGS) entry which is preliminary data.</text>
</comment>
<keyword evidence="15" id="KW-1185">Reference proteome</keyword>
<dbReference type="OrthoDB" id="9810759at2"/>
<reference evidence="15" key="1">
    <citation type="journal article" date="2017" name="Environ. Microbiol. Rep.">
        <title>Genetic Diversity of Marine Anaerobic Ammonium-Oxidizing Bacteria as Revealed by Genomic and Proteomic Analyses of 'Candidatus Scalindua japonica'.</title>
        <authorList>
            <person name="Oshiki M."/>
            <person name="Mizuto K."/>
            <person name="Kimura Z."/>
            <person name="Kindaichi T."/>
            <person name="Satoh H."/>
            <person name="Okabe S."/>
        </authorList>
    </citation>
    <scope>NUCLEOTIDE SEQUENCE [LARGE SCALE GENOMIC DNA]</scope>
    <source>
        <strain evidence="15">husup-a2</strain>
    </source>
</reference>
<keyword evidence="11" id="KW-0407">Ion channel</keyword>
<keyword evidence="3" id="KW-0633">Potassium transport</keyword>
<feature type="transmembrane region" description="Helical" evidence="12">
    <location>
        <begin position="224"/>
        <end position="246"/>
    </location>
</feature>
<evidence type="ECO:0000256" key="10">
    <source>
        <dbReference type="ARBA" id="ARBA00023136"/>
    </source>
</evidence>
<gene>
    <name evidence="14" type="ORF">SCALIN_C04_0055</name>
</gene>
<dbReference type="InterPro" id="IPR028325">
    <property type="entry name" value="VG_K_chnl"/>
</dbReference>
<dbReference type="PANTHER" id="PTHR11537:SF254">
    <property type="entry name" value="POTASSIUM VOLTAGE-GATED CHANNEL PROTEIN SHAB"/>
    <property type="match status" value="1"/>
</dbReference>
<dbReference type="EMBL" id="BAOS01000004">
    <property type="protein sequence ID" value="GAX59567.1"/>
    <property type="molecule type" value="Genomic_DNA"/>
</dbReference>
<evidence type="ECO:0000256" key="4">
    <source>
        <dbReference type="ARBA" id="ARBA00022692"/>
    </source>
</evidence>
<dbReference type="Gene3D" id="1.20.120.350">
    <property type="entry name" value="Voltage-gated potassium channels. Chain C"/>
    <property type="match status" value="1"/>
</dbReference>
<dbReference type="PRINTS" id="PR00169">
    <property type="entry name" value="KCHANNEL"/>
</dbReference>
<dbReference type="RefSeq" id="WP_096892702.1">
    <property type="nucleotide sequence ID" value="NZ_BAOS01000004.1"/>
</dbReference>
<dbReference type="Proteomes" id="UP000218542">
    <property type="component" value="Unassembled WGS sequence"/>
</dbReference>
<feature type="transmembrane region" description="Helical" evidence="12">
    <location>
        <begin position="40"/>
        <end position="58"/>
    </location>
</feature>
<dbReference type="AlphaFoldDB" id="A0A286TUK1"/>
<evidence type="ECO:0000256" key="11">
    <source>
        <dbReference type="ARBA" id="ARBA00023303"/>
    </source>
</evidence>
<evidence type="ECO:0000256" key="9">
    <source>
        <dbReference type="ARBA" id="ARBA00023065"/>
    </source>
</evidence>
<dbReference type="InterPro" id="IPR003938">
    <property type="entry name" value="K_chnl_volt-dep_EAG/ELK/ERG"/>
</dbReference>
<evidence type="ECO:0000313" key="15">
    <source>
        <dbReference type="Proteomes" id="UP000218542"/>
    </source>
</evidence>
<keyword evidence="4 12" id="KW-0812">Transmembrane</keyword>
<keyword evidence="10 12" id="KW-0472">Membrane</keyword>
<keyword evidence="7" id="KW-0630">Potassium</keyword>
<evidence type="ECO:0000256" key="12">
    <source>
        <dbReference type="SAM" id="Phobius"/>
    </source>
</evidence>
<feature type="transmembrane region" description="Helical" evidence="12">
    <location>
        <begin position="70"/>
        <end position="91"/>
    </location>
</feature>
<name>A0A286TUK1_9BACT</name>
<evidence type="ECO:0000256" key="1">
    <source>
        <dbReference type="ARBA" id="ARBA00004141"/>
    </source>
</evidence>
<feature type="domain" description="Ion transport" evidence="13">
    <location>
        <begin position="38"/>
        <end position="249"/>
    </location>
</feature>
<feature type="transmembrane region" description="Helical" evidence="12">
    <location>
        <begin position="165"/>
        <end position="186"/>
    </location>
</feature>
<keyword evidence="8 12" id="KW-1133">Transmembrane helix</keyword>
<protein>
    <submittedName>
        <fullName evidence="14">Kef-type K+ transport systems, predicted NAD-binding component</fullName>
    </submittedName>
</protein>
<dbReference type="PRINTS" id="PR01463">
    <property type="entry name" value="EAGCHANLFMLY"/>
</dbReference>
<dbReference type="SUPFAM" id="SSF81324">
    <property type="entry name" value="Voltage-gated potassium channels"/>
    <property type="match status" value="1"/>
</dbReference>
<evidence type="ECO:0000313" key="14">
    <source>
        <dbReference type="EMBL" id="GAX59567.1"/>
    </source>
</evidence>
<dbReference type="Pfam" id="PF00520">
    <property type="entry name" value="Ion_trans"/>
    <property type="match status" value="1"/>
</dbReference>
<keyword evidence="9" id="KW-0406">Ion transport</keyword>
<evidence type="ECO:0000256" key="6">
    <source>
        <dbReference type="ARBA" id="ARBA00022882"/>
    </source>
</evidence>
<dbReference type="GO" id="GO:0001508">
    <property type="term" value="P:action potential"/>
    <property type="evidence" value="ECO:0007669"/>
    <property type="project" value="TreeGrafter"/>
</dbReference>
<dbReference type="GO" id="GO:0008076">
    <property type="term" value="C:voltage-gated potassium channel complex"/>
    <property type="evidence" value="ECO:0007669"/>
    <property type="project" value="InterPro"/>
</dbReference>
<dbReference type="InterPro" id="IPR027359">
    <property type="entry name" value="Volt_channel_dom_sf"/>
</dbReference>
<evidence type="ECO:0000259" key="13">
    <source>
        <dbReference type="Pfam" id="PF00520"/>
    </source>
</evidence>
<keyword evidence="5" id="KW-0631">Potassium channel</keyword>
<evidence type="ECO:0000256" key="5">
    <source>
        <dbReference type="ARBA" id="ARBA00022826"/>
    </source>
</evidence>